<dbReference type="EMBL" id="MF479730">
    <property type="protein sequence ID" value="ASU00745.1"/>
    <property type="molecule type" value="Genomic_DNA"/>
</dbReference>
<evidence type="ECO:0000313" key="2">
    <source>
        <dbReference type="Proteomes" id="UP000221110"/>
    </source>
</evidence>
<name>A0A223LFD7_9CAUD</name>
<accession>A0A223LFD7</accession>
<dbReference type="KEGG" id="vg:40089566"/>
<dbReference type="RefSeq" id="YP_009613196.1">
    <property type="nucleotide sequence ID" value="NC_042019.1"/>
</dbReference>
<proteinExistence type="predicted"/>
<evidence type="ECO:0000313" key="1">
    <source>
        <dbReference type="EMBL" id="ASU00745.1"/>
    </source>
</evidence>
<protein>
    <submittedName>
        <fullName evidence="1">Uncharacterized protein</fullName>
    </submittedName>
</protein>
<dbReference type="GeneID" id="40089566"/>
<dbReference type="Proteomes" id="UP000221110">
    <property type="component" value="Segment"/>
</dbReference>
<reference evidence="1 2" key="1">
    <citation type="submission" date="2017-07" db="EMBL/GenBank/DDBJ databases">
        <title>In vitro design and evaluation of phage cocktails against multidrug-resistant Aeromonas salmonicida.</title>
        <authorList>
            <person name="Chen L."/>
            <person name="Yuan S."/>
            <person name="Ma Y."/>
        </authorList>
    </citation>
    <scope>NUCLEOTIDE SEQUENCE [LARGE SCALE GENOMIC DNA]</scope>
</reference>
<organism evidence="1 2">
    <name type="scientific">Aeromonas phage AS-gz</name>
    <dbReference type="NCBI Taxonomy" id="2026082"/>
    <lineage>
        <taxon>Viruses</taxon>
        <taxon>Duplodnaviria</taxon>
        <taxon>Heunggongvirae</taxon>
        <taxon>Uroviricota</taxon>
        <taxon>Caudoviricetes</taxon>
        <taxon>Pantevenvirales</taxon>
        <taxon>Straboviridae</taxon>
        <taxon>Tulanevirus</taxon>
        <taxon>Tulanevirus asgz</taxon>
    </lineage>
</organism>
<sequence>MNKYFDYNSFFVNAMRVVSVNYPPGCEMEVLKDRSDFLKSNRTISINVGRQTGKTTSFIRLGNELSNHAKVAMVVMNTQNKKMTKSMGAKFDILTFNDIKRQLQILDLEKIQFIMVDESEFILFDENRVHDFYKWAKLVNAEFILKT</sequence>
<keyword evidence="2" id="KW-1185">Reference proteome</keyword>